<evidence type="ECO:0000313" key="1">
    <source>
        <dbReference type="EMBL" id="RHX79262.1"/>
    </source>
</evidence>
<reference evidence="1 2" key="2">
    <citation type="journal article" date="2020" name="Int. J. Syst. Evol. Microbiol.">
        <title>Leptospira yasudae sp. nov. and Leptospira stimsonii sp. nov., two new species of the pathogenic group isolated from environmental sources.</title>
        <authorList>
            <person name="Casanovas-Massana A."/>
            <person name="Hamond C."/>
            <person name="Santos L.A."/>
            <person name="de Oliveira D."/>
            <person name="Hacker K.P."/>
            <person name="Balassiano I."/>
            <person name="Costa F."/>
            <person name="Medeiros M.A."/>
            <person name="Reis M.G."/>
            <person name="Ko A.I."/>
            <person name="Wunder E.A."/>
        </authorList>
    </citation>
    <scope>NUCLEOTIDE SEQUENCE [LARGE SCALE GENOMIC DNA]</scope>
    <source>
        <strain evidence="1 2">B21</strain>
    </source>
</reference>
<protein>
    <submittedName>
        <fullName evidence="1">Uncharacterized protein</fullName>
    </submittedName>
</protein>
<dbReference type="Proteomes" id="UP000285569">
    <property type="component" value="Unassembled WGS sequence"/>
</dbReference>
<keyword evidence="2" id="KW-1185">Reference proteome</keyword>
<gene>
    <name evidence="1" type="ORF">DLM77_15130</name>
</gene>
<organism evidence="1 2">
    <name type="scientific">Leptospira yasudae</name>
    <dbReference type="NCBI Taxonomy" id="2202201"/>
    <lineage>
        <taxon>Bacteria</taxon>
        <taxon>Pseudomonadati</taxon>
        <taxon>Spirochaetota</taxon>
        <taxon>Spirochaetia</taxon>
        <taxon>Leptospirales</taxon>
        <taxon>Leptospiraceae</taxon>
        <taxon>Leptospira</taxon>
    </lineage>
</organism>
<evidence type="ECO:0000313" key="2">
    <source>
        <dbReference type="Proteomes" id="UP000285569"/>
    </source>
</evidence>
<accession>A0ABX9M1S8</accession>
<sequence length="61" mass="7211">MQYKIKVCFNFIFEPTTLIPKSATFLFSKIVKKRYRRVFTSSALEVVESKNRIQNFEGEDS</sequence>
<proteinExistence type="predicted"/>
<reference evidence="2" key="1">
    <citation type="submission" date="2018-05" db="EMBL/GenBank/DDBJ databases">
        <title>Leptospira yasudae sp. nov. and Leptospira stimsonii sp. nov., two pathogenic species of the genus Leptospira isolated from environmental sources.</title>
        <authorList>
            <person name="Casanovas-Massana A."/>
            <person name="Hamond C."/>
            <person name="Santos L.A."/>
            <person name="Hacker K.P."/>
            <person name="Balassiano I."/>
            <person name="Medeiros M.A."/>
            <person name="Reis M.G."/>
            <person name="Ko A.I."/>
            <person name="Wunder E.A."/>
        </authorList>
    </citation>
    <scope>NUCLEOTIDE SEQUENCE [LARGE SCALE GENOMIC DNA]</scope>
    <source>
        <strain evidence="2">B21</strain>
    </source>
</reference>
<dbReference type="EMBL" id="QHCR01000006">
    <property type="protein sequence ID" value="RHX79262.1"/>
    <property type="molecule type" value="Genomic_DNA"/>
</dbReference>
<comment type="caution">
    <text evidence="1">The sequence shown here is derived from an EMBL/GenBank/DDBJ whole genome shotgun (WGS) entry which is preliminary data.</text>
</comment>
<name>A0ABX9M1S8_9LEPT</name>